<dbReference type="PANTHER" id="PTHR42811">
    <property type="entry name" value="SERINE ACETYLTRANSFERASE"/>
    <property type="match status" value="1"/>
</dbReference>
<dbReference type="Gene3D" id="2.160.10.10">
    <property type="entry name" value="Hexapeptide repeat proteins"/>
    <property type="match status" value="1"/>
</dbReference>
<dbReference type="AlphaFoldDB" id="A0A5R9L264"/>
<dbReference type="CDD" id="cd03354">
    <property type="entry name" value="LbH_SAT"/>
    <property type="match status" value="1"/>
</dbReference>
<dbReference type="Proteomes" id="UP000306402">
    <property type="component" value="Unassembled WGS sequence"/>
</dbReference>
<dbReference type="NCBIfam" id="NF041874">
    <property type="entry name" value="EPS_EpsC"/>
    <property type="match status" value="1"/>
</dbReference>
<keyword evidence="2 4" id="KW-0808">Transferase</keyword>
<dbReference type="GO" id="GO:0008652">
    <property type="term" value="P:amino acid biosynthetic process"/>
    <property type="evidence" value="ECO:0007669"/>
    <property type="project" value="UniProtKB-KW"/>
</dbReference>
<organism evidence="4 5">
    <name type="scientific">Dyadobacter luticola</name>
    <dbReference type="NCBI Taxonomy" id="1979387"/>
    <lineage>
        <taxon>Bacteria</taxon>
        <taxon>Pseudomonadati</taxon>
        <taxon>Bacteroidota</taxon>
        <taxon>Cytophagia</taxon>
        <taxon>Cytophagales</taxon>
        <taxon>Spirosomataceae</taxon>
        <taxon>Dyadobacter</taxon>
    </lineage>
</organism>
<keyword evidence="1" id="KW-0028">Amino-acid biosynthesis</keyword>
<dbReference type="InterPro" id="IPR045304">
    <property type="entry name" value="LbH_SAT"/>
</dbReference>
<evidence type="ECO:0000256" key="3">
    <source>
        <dbReference type="ARBA" id="ARBA00023315"/>
    </source>
</evidence>
<dbReference type="InterPro" id="IPR053376">
    <property type="entry name" value="Serine_acetyltransferase"/>
</dbReference>
<evidence type="ECO:0000313" key="4">
    <source>
        <dbReference type="EMBL" id="TLV02656.1"/>
    </source>
</evidence>
<evidence type="ECO:0000313" key="5">
    <source>
        <dbReference type="Proteomes" id="UP000306402"/>
    </source>
</evidence>
<dbReference type="SUPFAM" id="SSF51161">
    <property type="entry name" value="Trimeric LpxA-like enzymes"/>
    <property type="match status" value="1"/>
</dbReference>
<gene>
    <name evidence="4" type="ORF">FEN17_03275</name>
</gene>
<dbReference type="Gene3D" id="1.10.3130.10">
    <property type="entry name" value="serine acetyltransferase, domain 1"/>
    <property type="match status" value="1"/>
</dbReference>
<dbReference type="GO" id="GO:0016746">
    <property type="term" value="F:acyltransferase activity"/>
    <property type="evidence" value="ECO:0007669"/>
    <property type="project" value="UniProtKB-KW"/>
</dbReference>
<comment type="caution">
    <text evidence="4">The sequence shown here is derived from an EMBL/GenBank/DDBJ whole genome shotgun (WGS) entry which is preliminary data.</text>
</comment>
<dbReference type="EMBL" id="VCEJ01000002">
    <property type="protein sequence ID" value="TLV02656.1"/>
    <property type="molecule type" value="Genomic_DNA"/>
</dbReference>
<accession>A0A5R9L264</accession>
<reference evidence="4 5" key="1">
    <citation type="submission" date="2019-05" db="EMBL/GenBank/DDBJ databases">
        <authorList>
            <person name="Qu J.-H."/>
        </authorList>
    </citation>
    <scope>NUCLEOTIDE SEQUENCE [LARGE SCALE GENOMIC DNA]</scope>
    <source>
        <strain evidence="4 5">T17</strain>
    </source>
</reference>
<evidence type="ECO:0000256" key="2">
    <source>
        <dbReference type="ARBA" id="ARBA00022679"/>
    </source>
</evidence>
<evidence type="ECO:0000256" key="1">
    <source>
        <dbReference type="ARBA" id="ARBA00022605"/>
    </source>
</evidence>
<dbReference type="InterPro" id="IPR011004">
    <property type="entry name" value="Trimer_LpxA-like_sf"/>
</dbReference>
<name>A0A5R9L264_9BACT</name>
<dbReference type="RefSeq" id="WP_138363866.1">
    <property type="nucleotide sequence ID" value="NZ_VCEJ01000002.1"/>
</dbReference>
<dbReference type="InterPro" id="IPR042122">
    <property type="entry name" value="Ser_AcTrfase_N_sf"/>
</dbReference>
<keyword evidence="3" id="KW-0012">Acyltransferase</keyword>
<sequence length="280" mass="31037">MTANHQEVFFKRLSGQNEKYRYKLPSRDDAGTFIQNLINFLFPISQDCPSCPSKDLAMKYADLRRDLSCMLQPLLPQLERDTEVILDDIFAQVPEIYEELLKDAKSITDNDPASVSIEEVISVYPGFMAIATYRFAHSFAKAGIPLLPRMLTEFAHSQTGIDIHPNAIIGHSFFIDHGTGVVIGETTRIGNNVKLYQGVTLGATHVSKSLASRKRHPTIEDNVVVYANATILGGETVIGHDSIIGGNAWLVRSVPPFSQVYHQSKIEIRPQVKATEAPAT</sequence>
<dbReference type="OrthoDB" id="9801456at2"/>
<protein>
    <submittedName>
        <fullName evidence="4">Serine acetyltransferase</fullName>
    </submittedName>
</protein>
<proteinExistence type="predicted"/>
<keyword evidence="5" id="KW-1185">Reference proteome</keyword>